<protein>
    <recommendedName>
        <fullName evidence="5">Ig-like domain-containing protein</fullName>
    </recommendedName>
</protein>
<dbReference type="GO" id="GO:0002768">
    <property type="term" value="P:immune response-regulating cell surface receptor signaling pathway"/>
    <property type="evidence" value="ECO:0007669"/>
    <property type="project" value="InterPro"/>
</dbReference>
<keyword evidence="4" id="KW-0732">Signal</keyword>
<dbReference type="InterPro" id="IPR003599">
    <property type="entry name" value="Ig_sub"/>
</dbReference>
<evidence type="ECO:0000256" key="4">
    <source>
        <dbReference type="SAM" id="SignalP"/>
    </source>
</evidence>
<dbReference type="SMART" id="SM00409">
    <property type="entry name" value="IG"/>
    <property type="match status" value="1"/>
</dbReference>
<dbReference type="AlphaFoldDB" id="A0A803JBB4"/>
<dbReference type="SUPFAM" id="SSF48726">
    <property type="entry name" value="Immunoglobulin"/>
    <property type="match status" value="1"/>
</dbReference>
<dbReference type="PANTHER" id="PTHR37996:SF1">
    <property type="entry name" value="B- AND T-LYMPHOCYTE ATTENUATOR"/>
    <property type="match status" value="1"/>
</dbReference>
<keyword evidence="1" id="KW-0393">Immunoglobulin domain</keyword>
<sequence>MKEMNNSLHRLLLIVSAAMLLVSYVSGNECQCQIHVKKNTTYRQVIEESLVMKCPVSFCTRLLPQVTWCRFYKDQCEPITAGPRVTLGWANKTENSAVYSLTIVSVQLNDTGYYRCSARNGQIVGRTVVVHISETDDTSKTNITTVSTIREQTNGSPDNKDKGQKWFYLIVFPTLASLCLIIMVSSALIYCLRGRKAKHRRQRALANKETGYETSLEHPQNDQDQPQEEDPTYSSLNMAAQETITDATYDNASMLNNWVAPTGHSEEQDSIIYADLNHDTSRIKAKNQYVDDGQIEYAMVCMRT</sequence>
<keyword evidence="3" id="KW-1133">Transmembrane helix</keyword>
<feature type="region of interest" description="Disordered" evidence="2">
    <location>
        <begin position="202"/>
        <end position="232"/>
    </location>
</feature>
<dbReference type="InParanoid" id="A0A803JBB4"/>
<dbReference type="Pfam" id="PF00047">
    <property type="entry name" value="ig"/>
    <property type="match status" value="1"/>
</dbReference>
<accession>A0A803JBB4</accession>
<evidence type="ECO:0000256" key="2">
    <source>
        <dbReference type="SAM" id="MobiDB-lite"/>
    </source>
</evidence>
<dbReference type="InterPro" id="IPR013783">
    <property type="entry name" value="Ig-like_fold"/>
</dbReference>
<dbReference type="GO" id="GO:0005886">
    <property type="term" value="C:plasma membrane"/>
    <property type="evidence" value="ECO:0007669"/>
    <property type="project" value="InterPro"/>
</dbReference>
<dbReference type="GO" id="GO:0038023">
    <property type="term" value="F:signaling receptor activity"/>
    <property type="evidence" value="ECO:0007669"/>
    <property type="project" value="InterPro"/>
</dbReference>
<name>A0A803JBB4_XENTR</name>
<reference evidence="6" key="1">
    <citation type="journal article" date="2010" name="Science">
        <title>The genome of the Western clawed frog Xenopus tropicalis.</title>
        <authorList>
            <person name="Hellsten U."/>
            <person name="Harland R.M."/>
            <person name="Gilchrist M.J."/>
            <person name="Hendrix D."/>
            <person name="Jurka J."/>
            <person name="Kapitonov V."/>
            <person name="Ovcharenko I."/>
            <person name="Putnam N.H."/>
            <person name="Shu S."/>
            <person name="Taher L."/>
            <person name="Blitz I.L."/>
            <person name="Blumberg B."/>
            <person name="Dichmann D.S."/>
            <person name="Dubchak I."/>
            <person name="Amaya E."/>
            <person name="Detter J.C."/>
            <person name="Fletcher R."/>
            <person name="Gerhard D.S."/>
            <person name="Goodstein D."/>
            <person name="Graves T."/>
            <person name="Grigoriev I.V."/>
            <person name="Grimwood J."/>
            <person name="Kawashima T."/>
            <person name="Lindquist E."/>
            <person name="Lucas S.M."/>
            <person name="Mead P.E."/>
            <person name="Mitros T."/>
            <person name="Ogino H."/>
            <person name="Ohta Y."/>
            <person name="Poliakov A.V."/>
            <person name="Pollet N."/>
            <person name="Robert J."/>
            <person name="Salamov A."/>
            <person name="Sater A.K."/>
            <person name="Schmutz J."/>
            <person name="Terry A."/>
            <person name="Vize P.D."/>
            <person name="Warren W.C."/>
            <person name="Wells D."/>
            <person name="Wills A."/>
            <person name="Wilson R.K."/>
            <person name="Zimmerman L.B."/>
            <person name="Zorn A.M."/>
            <person name="Grainger R."/>
            <person name="Grammer T."/>
            <person name="Khokha M.K."/>
            <person name="Richardson P.M."/>
            <person name="Rokhsar D.S."/>
        </authorList>
    </citation>
    <scope>NUCLEOTIDE SEQUENCE [LARGE SCALE GENOMIC DNA]</scope>
    <source>
        <strain evidence="6">Nigerian</strain>
    </source>
</reference>
<dbReference type="InterPro" id="IPR039257">
    <property type="entry name" value="BTLA"/>
</dbReference>
<dbReference type="Gene3D" id="2.60.40.10">
    <property type="entry name" value="Immunoglobulins"/>
    <property type="match status" value="1"/>
</dbReference>
<evidence type="ECO:0000259" key="5">
    <source>
        <dbReference type="PROSITE" id="PS50835"/>
    </source>
</evidence>
<dbReference type="FunCoup" id="A0A803JBB4">
    <property type="interactions" value="558"/>
</dbReference>
<dbReference type="InterPro" id="IPR013151">
    <property type="entry name" value="Immunoglobulin_dom"/>
</dbReference>
<proteinExistence type="predicted"/>
<reference evidence="6" key="2">
    <citation type="submission" date="2021-03" db="UniProtKB">
        <authorList>
            <consortium name="Ensembl"/>
        </authorList>
    </citation>
    <scope>IDENTIFICATION</scope>
</reference>
<feature type="signal peptide" evidence="4">
    <location>
        <begin position="1"/>
        <end position="27"/>
    </location>
</feature>
<feature type="domain" description="Ig-like" evidence="5">
    <location>
        <begin position="76"/>
        <end position="133"/>
    </location>
</feature>
<dbReference type="InterPro" id="IPR007110">
    <property type="entry name" value="Ig-like_dom"/>
</dbReference>
<evidence type="ECO:0000256" key="1">
    <source>
        <dbReference type="ARBA" id="ARBA00023319"/>
    </source>
</evidence>
<dbReference type="PANTHER" id="PTHR37996">
    <property type="entry name" value="B- AND T-LYMPHOCYTE ATTENUATOR"/>
    <property type="match status" value="1"/>
</dbReference>
<feature type="transmembrane region" description="Helical" evidence="3">
    <location>
        <begin position="166"/>
        <end position="192"/>
    </location>
</feature>
<dbReference type="InterPro" id="IPR036179">
    <property type="entry name" value="Ig-like_dom_sf"/>
</dbReference>
<dbReference type="PROSITE" id="PS50835">
    <property type="entry name" value="IG_LIKE"/>
    <property type="match status" value="1"/>
</dbReference>
<organism evidence="6">
    <name type="scientific">Xenopus tropicalis</name>
    <name type="common">Western clawed frog</name>
    <name type="synonym">Silurana tropicalis</name>
    <dbReference type="NCBI Taxonomy" id="8364"/>
    <lineage>
        <taxon>Eukaryota</taxon>
        <taxon>Metazoa</taxon>
        <taxon>Chordata</taxon>
        <taxon>Craniata</taxon>
        <taxon>Vertebrata</taxon>
        <taxon>Euteleostomi</taxon>
        <taxon>Amphibia</taxon>
        <taxon>Batrachia</taxon>
        <taxon>Anura</taxon>
        <taxon>Pipoidea</taxon>
        <taxon>Pipidae</taxon>
        <taxon>Xenopodinae</taxon>
        <taxon>Xenopus</taxon>
        <taxon>Silurana</taxon>
    </lineage>
</organism>
<dbReference type="GeneTree" id="ENSGT01070000256998"/>
<dbReference type="Ensembl" id="ENSXETT00000113872">
    <property type="protein sequence ID" value="ENSXETP00000105179"/>
    <property type="gene ID" value="ENSXETG00000045911"/>
</dbReference>
<evidence type="ECO:0000256" key="3">
    <source>
        <dbReference type="SAM" id="Phobius"/>
    </source>
</evidence>
<feature type="chain" id="PRO_5030934290" description="Ig-like domain-containing protein" evidence="4">
    <location>
        <begin position="28"/>
        <end position="304"/>
    </location>
</feature>
<keyword evidence="3" id="KW-0812">Transmembrane</keyword>
<keyword evidence="3" id="KW-0472">Membrane</keyword>
<evidence type="ECO:0000313" key="6">
    <source>
        <dbReference type="Ensembl" id="ENSXETP00000105179"/>
    </source>
</evidence>